<dbReference type="Pfam" id="PF00528">
    <property type="entry name" value="BPD_transp_1"/>
    <property type="match status" value="1"/>
</dbReference>
<dbReference type="InterPro" id="IPR051393">
    <property type="entry name" value="ABC_transporter_permease"/>
</dbReference>
<organism evidence="9 10">
    <name type="scientific">Candidatus Brevifilum fermentans</name>
    <dbReference type="NCBI Taxonomy" id="1986204"/>
    <lineage>
        <taxon>Bacteria</taxon>
        <taxon>Bacillati</taxon>
        <taxon>Chloroflexota</taxon>
        <taxon>Anaerolineae</taxon>
        <taxon>Anaerolineales</taxon>
        <taxon>Anaerolineaceae</taxon>
        <taxon>Candidatus Brevifilum</taxon>
    </lineage>
</organism>
<comment type="subcellular location">
    <subcellularLocation>
        <location evidence="1 7">Cell membrane</location>
        <topology evidence="1 7">Multi-pass membrane protein</topology>
    </subcellularLocation>
</comment>
<feature type="transmembrane region" description="Helical" evidence="7">
    <location>
        <begin position="468"/>
        <end position="489"/>
    </location>
</feature>
<feature type="transmembrane region" description="Helical" evidence="7">
    <location>
        <begin position="170"/>
        <end position="191"/>
    </location>
</feature>
<feature type="transmembrane region" description="Helical" evidence="7">
    <location>
        <begin position="241"/>
        <end position="262"/>
    </location>
</feature>
<evidence type="ECO:0000256" key="5">
    <source>
        <dbReference type="ARBA" id="ARBA00022989"/>
    </source>
</evidence>
<dbReference type="CDD" id="cd06261">
    <property type="entry name" value="TM_PBP2"/>
    <property type="match status" value="1"/>
</dbReference>
<feature type="transmembrane region" description="Helical" evidence="7">
    <location>
        <begin position="23"/>
        <end position="52"/>
    </location>
</feature>
<feature type="transmembrane region" description="Helical" evidence="7">
    <location>
        <begin position="418"/>
        <end position="441"/>
    </location>
</feature>
<evidence type="ECO:0000313" key="9">
    <source>
        <dbReference type="EMBL" id="SMX53122.1"/>
    </source>
</evidence>
<keyword evidence="3" id="KW-1003">Cell membrane</keyword>
<dbReference type="AlphaFoldDB" id="A0A1Y6K097"/>
<evidence type="ECO:0000256" key="1">
    <source>
        <dbReference type="ARBA" id="ARBA00004651"/>
    </source>
</evidence>
<feature type="transmembrane region" description="Helical" evidence="7">
    <location>
        <begin position="525"/>
        <end position="544"/>
    </location>
</feature>
<evidence type="ECO:0000256" key="2">
    <source>
        <dbReference type="ARBA" id="ARBA00022448"/>
    </source>
</evidence>
<dbReference type="Gene3D" id="1.10.3720.10">
    <property type="entry name" value="MetI-like"/>
    <property type="match status" value="1"/>
</dbReference>
<feature type="transmembrane region" description="Helical" evidence="7">
    <location>
        <begin position="312"/>
        <end position="335"/>
    </location>
</feature>
<keyword evidence="10" id="KW-1185">Reference proteome</keyword>
<comment type="similarity">
    <text evidence="7">Belongs to the binding-protein-dependent transport system permease family.</text>
</comment>
<dbReference type="InterPro" id="IPR000515">
    <property type="entry name" value="MetI-like"/>
</dbReference>
<dbReference type="OrthoDB" id="9785347at2"/>
<dbReference type="GO" id="GO:0005886">
    <property type="term" value="C:plasma membrane"/>
    <property type="evidence" value="ECO:0007669"/>
    <property type="project" value="UniProtKB-SubCell"/>
</dbReference>
<evidence type="ECO:0000256" key="7">
    <source>
        <dbReference type="RuleBase" id="RU363032"/>
    </source>
</evidence>
<feature type="transmembrane region" description="Helical" evidence="7">
    <location>
        <begin position="72"/>
        <end position="95"/>
    </location>
</feature>
<feature type="domain" description="ABC transmembrane type-1" evidence="8">
    <location>
        <begin position="310"/>
        <end position="545"/>
    </location>
</feature>
<evidence type="ECO:0000256" key="4">
    <source>
        <dbReference type="ARBA" id="ARBA00022692"/>
    </source>
</evidence>
<feature type="transmembrane region" description="Helical" evidence="7">
    <location>
        <begin position="501"/>
        <end position="519"/>
    </location>
</feature>
<feature type="transmembrane region" description="Helical" evidence="7">
    <location>
        <begin position="274"/>
        <end position="292"/>
    </location>
</feature>
<gene>
    <name evidence="9" type="ORF">CFX1CAM_0056</name>
</gene>
<keyword evidence="2 7" id="KW-0813">Transport</keyword>
<evidence type="ECO:0000313" key="10">
    <source>
        <dbReference type="Proteomes" id="UP000195514"/>
    </source>
</evidence>
<feature type="transmembrane region" description="Helical" evidence="7">
    <location>
        <begin position="347"/>
        <end position="368"/>
    </location>
</feature>
<protein>
    <submittedName>
        <fullName evidence="9">Putative ABC transporter permease protein</fullName>
    </submittedName>
</protein>
<reference evidence="10" key="1">
    <citation type="submission" date="2017-05" db="EMBL/GenBank/DDBJ databases">
        <authorList>
            <person name="Kirkegaard R."/>
            <person name="Mcilroy J S."/>
        </authorList>
    </citation>
    <scope>NUCLEOTIDE SEQUENCE [LARGE SCALE GENOMIC DNA]</scope>
</reference>
<keyword evidence="4 7" id="KW-0812">Transmembrane</keyword>
<dbReference type="Proteomes" id="UP000195514">
    <property type="component" value="Chromosome I"/>
</dbReference>
<dbReference type="KEGG" id="abat:CFX1CAM_0056"/>
<feature type="transmembrane region" description="Helical" evidence="7">
    <location>
        <begin position="203"/>
        <end position="221"/>
    </location>
</feature>
<dbReference type="PANTHER" id="PTHR30193:SF37">
    <property type="entry name" value="INNER MEMBRANE ABC TRANSPORTER PERMEASE PROTEIN YCJO"/>
    <property type="match status" value="1"/>
</dbReference>
<feature type="transmembrane region" description="Helical" evidence="7">
    <location>
        <begin position="110"/>
        <end position="131"/>
    </location>
</feature>
<evidence type="ECO:0000259" key="8">
    <source>
        <dbReference type="PROSITE" id="PS50928"/>
    </source>
</evidence>
<keyword evidence="5 7" id="KW-1133">Transmembrane helix</keyword>
<evidence type="ECO:0000256" key="3">
    <source>
        <dbReference type="ARBA" id="ARBA00022475"/>
    </source>
</evidence>
<dbReference type="PANTHER" id="PTHR30193">
    <property type="entry name" value="ABC TRANSPORTER PERMEASE PROTEIN"/>
    <property type="match status" value="1"/>
</dbReference>
<dbReference type="EMBL" id="LT859958">
    <property type="protein sequence ID" value="SMX53122.1"/>
    <property type="molecule type" value="Genomic_DNA"/>
</dbReference>
<keyword evidence="6 7" id="KW-0472">Membrane</keyword>
<dbReference type="GO" id="GO:0055085">
    <property type="term" value="P:transmembrane transport"/>
    <property type="evidence" value="ECO:0007669"/>
    <property type="project" value="InterPro"/>
</dbReference>
<sequence>MEKKSFFTRTFTTRRGRRLKEHLTAYIFIAPASILIFIFGIFPVFFALYVSLHRWRIVRGDMIGLKNYVTAIGNLSYVVAFFLGLGALAGVYFIVKHILKMKREQDDQPWPAIFPGLSFALMVFAFLNWFYRALPEVLDIAFKVRGLERNEIVFRDFLLEALRSENVLPAWRILLITFLVSVVVSLIILRVWRNRRNIDYQAFFSLGFIALGISIGLLTFTLKEVSAAYATALEAGTDPGIWPQLISITSGVILLIAGWLFWRRAEKQHTDRSFWLHVLAALILLVGGWLLIGEIPMTLANGDKKVWDGLKVTAFFSLGTVPLQLIISIFLSVLLFQKLVGSNIFRIIYFIPYVTPAIASAAVFQQMFSNRHTAPVNMLLKALGLPAQQWLFEPRGVFTLIADYFGKTIPAWAAGPSLAMSVIILHSIWTFVGYNTVIYLAGLGNIPKELNDSAEVDGASGWQVFRHITFPLLSPTTYFLSLIGVIGTFKAFNTIWIFRSNLALGTTDTFSLVIFIEFFEKTRYGYASAMAFVLFGIILALTLVNNRIQGSRVFYG</sequence>
<dbReference type="RefSeq" id="WP_087861079.1">
    <property type="nucleotide sequence ID" value="NZ_LT859958.1"/>
</dbReference>
<name>A0A1Y6K097_9CHLR</name>
<dbReference type="InterPro" id="IPR035906">
    <property type="entry name" value="MetI-like_sf"/>
</dbReference>
<accession>A0A1Y6K097</accession>
<dbReference type="SUPFAM" id="SSF161098">
    <property type="entry name" value="MetI-like"/>
    <property type="match status" value="1"/>
</dbReference>
<proteinExistence type="inferred from homology"/>
<evidence type="ECO:0000256" key="6">
    <source>
        <dbReference type="ARBA" id="ARBA00023136"/>
    </source>
</evidence>
<dbReference type="PROSITE" id="PS50928">
    <property type="entry name" value="ABC_TM1"/>
    <property type="match status" value="1"/>
</dbReference>